<dbReference type="GO" id="GO:0004176">
    <property type="term" value="F:ATP-dependent peptidase activity"/>
    <property type="evidence" value="ECO:0007669"/>
    <property type="project" value="InterPro"/>
</dbReference>
<comment type="caution">
    <text evidence="1">The sequence shown here is derived from an EMBL/GenBank/DDBJ whole genome shotgun (WGS) entry which is preliminary data.</text>
</comment>
<accession>A0A850PUG2</accession>
<dbReference type="Proteomes" id="UP000570517">
    <property type="component" value="Unassembled WGS sequence"/>
</dbReference>
<sequence length="187" mass="19988">MAYQLTKAERDRLGLAVHEATHAVVGVLNGGTVERARLTDNGTDGICEFTDTSFEQDRSRYRRALVAAAGPAAAAIFGHGDIPTARQLERYLGNSDREELRLAALHSHASADEQLWEALPVVRRRWRPIGTLAAKIFAGHEIGHDDVLAALGITDDDGATAGAKLAMIASGGTPRPRPLKSKAMATV</sequence>
<dbReference type="GO" id="GO:0006508">
    <property type="term" value="P:proteolysis"/>
    <property type="evidence" value="ECO:0007669"/>
    <property type="project" value="InterPro"/>
</dbReference>
<reference evidence="1 2" key="1">
    <citation type="submission" date="2020-05" db="EMBL/GenBank/DDBJ databases">
        <title>Draft genome sequence of Mycobacterium hippocampi DL, isolated from European seabass, Dicentrarchus labrax, reared in fish farms.</title>
        <authorList>
            <person name="Stathopoulou P."/>
            <person name="Asimakis E."/>
            <person name="Tzokas K."/>
            <person name="Batargias C."/>
            <person name="Tsiamis G."/>
        </authorList>
    </citation>
    <scope>NUCLEOTIDE SEQUENCE [LARGE SCALE GENOMIC DNA]</scope>
    <source>
        <strain evidence="1 2">DL</strain>
    </source>
</reference>
<name>A0A850PUG2_9MYCO</name>
<keyword evidence="2" id="KW-1185">Reference proteome</keyword>
<dbReference type="InterPro" id="IPR037219">
    <property type="entry name" value="Peptidase_M41-like"/>
</dbReference>
<evidence type="ECO:0000313" key="2">
    <source>
        <dbReference type="Proteomes" id="UP000570517"/>
    </source>
</evidence>
<dbReference type="AlphaFoldDB" id="A0A850PUG2"/>
<proteinExistence type="predicted"/>
<evidence type="ECO:0000313" key="1">
    <source>
        <dbReference type="EMBL" id="NVN51700.1"/>
    </source>
</evidence>
<dbReference type="GO" id="GO:0005524">
    <property type="term" value="F:ATP binding"/>
    <property type="evidence" value="ECO:0007669"/>
    <property type="project" value="InterPro"/>
</dbReference>
<gene>
    <name evidence="1" type="ORF">HLY00_1688</name>
</gene>
<organism evidence="1 2">
    <name type="scientific">Mycolicibacterium hippocampi</name>
    <dbReference type="NCBI Taxonomy" id="659824"/>
    <lineage>
        <taxon>Bacteria</taxon>
        <taxon>Bacillati</taxon>
        <taxon>Actinomycetota</taxon>
        <taxon>Actinomycetes</taxon>
        <taxon>Mycobacteriales</taxon>
        <taxon>Mycobacteriaceae</taxon>
        <taxon>Mycolicibacterium</taxon>
    </lineage>
</organism>
<dbReference type="SUPFAM" id="SSF140990">
    <property type="entry name" value="FtsH protease domain-like"/>
    <property type="match status" value="1"/>
</dbReference>
<protein>
    <submittedName>
        <fullName evidence="1">Uncharacterized protein</fullName>
    </submittedName>
</protein>
<dbReference type="EMBL" id="JABFYL010000039">
    <property type="protein sequence ID" value="NVN51700.1"/>
    <property type="molecule type" value="Genomic_DNA"/>
</dbReference>
<dbReference type="GO" id="GO:0004222">
    <property type="term" value="F:metalloendopeptidase activity"/>
    <property type="evidence" value="ECO:0007669"/>
    <property type="project" value="InterPro"/>
</dbReference>
<dbReference type="RefSeq" id="WP_178359978.1">
    <property type="nucleotide sequence ID" value="NZ_JABFYL010000039.1"/>
</dbReference>